<dbReference type="Gene3D" id="1.20.1250.70">
    <property type="entry name" value="Interleukin-15/Interleukin-21"/>
    <property type="match status" value="1"/>
</dbReference>
<evidence type="ECO:0000256" key="4">
    <source>
        <dbReference type="ARBA" id="ARBA00022525"/>
    </source>
</evidence>
<dbReference type="GO" id="GO:0005615">
    <property type="term" value="C:extracellular space"/>
    <property type="evidence" value="ECO:0007669"/>
    <property type="project" value="UniProtKB-KW"/>
</dbReference>
<proteinExistence type="inferred from homology"/>
<evidence type="ECO:0000256" key="3">
    <source>
        <dbReference type="ARBA" id="ARBA00022514"/>
    </source>
</evidence>
<dbReference type="GO" id="GO:0005126">
    <property type="term" value="F:cytokine receptor binding"/>
    <property type="evidence" value="ECO:0007669"/>
    <property type="project" value="InterPro"/>
</dbReference>
<feature type="signal peptide" evidence="8">
    <location>
        <begin position="1"/>
        <end position="18"/>
    </location>
</feature>
<dbReference type="PANTHER" id="PTHR14356">
    <property type="entry name" value="INTERLEUKIN-15-RELATED"/>
    <property type="match status" value="1"/>
</dbReference>
<keyword evidence="3 7" id="KW-0202">Cytokine</keyword>
<dbReference type="GO" id="GO:0042102">
    <property type="term" value="P:positive regulation of T cell proliferation"/>
    <property type="evidence" value="ECO:0007669"/>
    <property type="project" value="TreeGrafter"/>
</dbReference>
<evidence type="ECO:0000313" key="9">
    <source>
        <dbReference type="EMBL" id="KAG9480105.1"/>
    </source>
</evidence>
<evidence type="ECO:0000256" key="6">
    <source>
        <dbReference type="ARBA" id="ARBA00023157"/>
    </source>
</evidence>
<dbReference type="PANTHER" id="PTHR14356:SF3">
    <property type="entry name" value="INTERLEUKIN-15"/>
    <property type="match status" value="1"/>
</dbReference>
<keyword evidence="10" id="KW-1185">Reference proteome</keyword>
<evidence type="ECO:0000256" key="5">
    <source>
        <dbReference type="ARBA" id="ARBA00022729"/>
    </source>
</evidence>
<accession>A0A8J6F497</accession>
<dbReference type="GO" id="GO:0005125">
    <property type="term" value="F:cytokine activity"/>
    <property type="evidence" value="ECO:0007669"/>
    <property type="project" value="UniProtKB-KW"/>
</dbReference>
<evidence type="ECO:0000256" key="8">
    <source>
        <dbReference type="SAM" id="SignalP"/>
    </source>
</evidence>
<keyword evidence="5 8" id="KW-0732">Signal</keyword>
<protein>
    <recommendedName>
        <fullName evidence="7">Interleukin</fullName>
    </recommendedName>
</protein>
<evidence type="ECO:0000256" key="1">
    <source>
        <dbReference type="ARBA" id="ARBA00004613"/>
    </source>
</evidence>
<dbReference type="PRINTS" id="PR01930">
    <property type="entry name" value="INTRLEUKIN15"/>
</dbReference>
<reference evidence="9" key="1">
    <citation type="thesis" date="2020" institute="ProQuest LLC" country="789 East Eisenhower Parkway, Ann Arbor, MI, USA">
        <title>Comparative Genomics and Chromosome Evolution.</title>
        <authorList>
            <person name="Mudd A.B."/>
        </authorList>
    </citation>
    <scope>NUCLEOTIDE SEQUENCE</scope>
    <source>
        <strain evidence="9">HN-11 Male</strain>
        <tissue evidence="9">Kidney and liver</tissue>
    </source>
</reference>
<dbReference type="AlphaFoldDB" id="A0A8J6F497"/>
<feature type="chain" id="PRO_5035276136" description="Interleukin" evidence="8">
    <location>
        <begin position="19"/>
        <end position="152"/>
    </location>
</feature>
<dbReference type="InterPro" id="IPR020439">
    <property type="entry name" value="IL-15"/>
</dbReference>
<dbReference type="SUPFAM" id="SSF47266">
    <property type="entry name" value="4-helical cytokines"/>
    <property type="match status" value="1"/>
</dbReference>
<dbReference type="OrthoDB" id="8905762at2759"/>
<name>A0A8J6F497_ELECQ</name>
<comment type="subcellular location">
    <subcellularLocation>
        <location evidence="1">Secreted</location>
    </subcellularLocation>
</comment>
<dbReference type="GO" id="GO:0050778">
    <property type="term" value="P:positive regulation of immune response"/>
    <property type="evidence" value="ECO:0007669"/>
    <property type="project" value="TreeGrafter"/>
</dbReference>
<sequence>MNLWTVFIFSITFMQRIADTYTPDERTKWKLIQKDLDELTEESKASKYWTSKYQEDLRLYTARTADFNGTCKQHIFDCYCEEFKVVLEEISLSGDETRAKRMTHTLTNMQNYSPSASDTTGSCKKCEELEETSFQEFLESFHSITQENHSES</sequence>
<dbReference type="GO" id="GO:0006955">
    <property type="term" value="P:immune response"/>
    <property type="evidence" value="ECO:0007669"/>
    <property type="project" value="InterPro"/>
</dbReference>
<organism evidence="9 10">
    <name type="scientific">Eleutherodactylus coqui</name>
    <name type="common">Puerto Rican coqui</name>
    <dbReference type="NCBI Taxonomy" id="57060"/>
    <lineage>
        <taxon>Eukaryota</taxon>
        <taxon>Metazoa</taxon>
        <taxon>Chordata</taxon>
        <taxon>Craniata</taxon>
        <taxon>Vertebrata</taxon>
        <taxon>Euteleostomi</taxon>
        <taxon>Amphibia</taxon>
        <taxon>Batrachia</taxon>
        <taxon>Anura</taxon>
        <taxon>Neobatrachia</taxon>
        <taxon>Hyloidea</taxon>
        <taxon>Eleutherodactylidae</taxon>
        <taxon>Eleutherodactylinae</taxon>
        <taxon>Eleutherodactylus</taxon>
        <taxon>Eleutherodactylus</taxon>
    </lineage>
</organism>
<gene>
    <name evidence="9" type="ORF">GDO78_011879</name>
</gene>
<evidence type="ECO:0000256" key="2">
    <source>
        <dbReference type="ARBA" id="ARBA00006050"/>
    </source>
</evidence>
<evidence type="ECO:0000256" key="7">
    <source>
        <dbReference type="RuleBase" id="RU003453"/>
    </source>
</evidence>
<keyword evidence="6" id="KW-1015">Disulfide bond</keyword>
<dbReference type="Pfam" id="PF02372">
    <property type="entry name" value="IL15"/>
    <property type="match status" value="1"/>
</dbReference>
<dbReference type="GO" id="GO:0042119">
    <property type="term" value="P:neutrophil activation"/>
    <property type="evidence" value="ECO:0007669"/>
    <property type="project" value="TreeGrafter"/>
</dbReference>
<evidence type="ECO:0000313" key="10">
    <source>
        <dbReference type="Proteomes" id="UP000770717"/>
    </source>
</evidence>
<comment type="caution">
    <text evidence="9">The sequence shown here is derived from an EMBL/GenBank/DDBJ whole genome shotgun (WGS) entry which is preliminary data.</text>
</comment>
<dbReference type="InterPro" id="IPR003443">
    <property type="entry name" value="IL-15/IL-21_fam"/>
</dbReference>
<keyword evidence="4" id="KW-0964">Secreted</keyword>
<comment type="similarity">
    <text evidence="2 7">Belongs to the IL-15/IL-21 family.</text>
</comment>
<dbReference type="EMBL" id="WNTK01000007">
    <property type="protein sequence ID" value="KAG9480105.1"/>
    <property type="molecule type" value="Genomic_DNA"/>
</dbReference>
<dbReference type="Proteomes" id="UP000770717">
    <property type="component" value="Unassembled WGS sequence"/>
</dbReference>
<dbReference type="InterPro" id="IPR009079">
    <property type="entry name" value="4_helix_cytokine-like_core"/>
</dbReference>
<dbReference type="GO" id="GO:0001819">
    <property type="term" value="P:positive regulation of cytokine production"/>
    <property type="evidence" value="ECO:0007669"/>
    <property type="project" value="TreeGrafter"/>
</dbReference>